<feature type="non-terminal residue" evidence="1">
    <location>
        <position position="77"/>
    </location>
</feature>
<protein>
    <submittedName>
        <fullName evidence="1">Uncharacterized protein</fullName>
    </submittedName>
</protein>
<dbReference type="EMBL" id="CP111028">
    <property type="protein sequence ID" value="WAR31919.1"/>
    <property type="molecule type" value="Genomic_DNA"/>
</dbReference>
<name>A0ABY7GEE2_MYAAR</name>
<dbReference type="Proteomes" id="UP001164746">
    <property type="component" value="Chromosome 17"/>
</dbReference>
<evidence type="ECO:0000313" key="1">
    <source>
        <dbReference type="EMBL" id="WAR31919.1"/>
    </source>
</evidence>
<gene>
    <name evidence="1" type="ORF">MAR_034461</name>
</gene>
<keyword evidence="2" id="KW-1185">Reference proteome</keyword>
<organism evidence="1 2">
    <name type="scientific">Mya arenaria</name>
    <name type="common">Soft-shell clam</name>
    <dbReference type="NCBI Taxonomy" id="6604"/>
    <lineage>
        <taxon>Eukaryota</taxon>
        <taxon>Metazoa</taxon>
        <taxon>Spiralia</taxon>
        <taxon>Lophotrochozoa</taxon>
        <taxon>Mollusca</taxon>
        <taxon>Bivalvia</taxon>
        <taxon>Autobranchia</taxon>
        <taxon>Heteroconchia</taxon>
        <taxon>Euheterodonta</taxon>
        <taxon>Imparidentia</taxon>
        <taxon>Neoheterodontei</taxon>
        <taxon>Myida</taxon>
        <taxon>Myoidea</taxon>
        <taxon>Myidae</taxon>
        <taxon>Mya</taxon>
    </lineage>
</organism>
<proteinExistence type="predicted"/>
<evidence type="ECO:0000313" key="2">
    <source>
        <dbReference type="Proteomes" id="UP001164746"/>
    </source>
</evidence>
<accession>A0ABY7GEE2</accession>
<sequence length="77" mass="9100">VASNYPVDSFKIQLYTRTTTDKLQKARRRTWSWYKTCTGTSWSFLIDFTMCQHIPSQFRLDESENSTSQPVLFNLLN</sequence>
<reference evidence="1" key="1">
    <citation type="submission" date="2022-11" db="EMBL/GenBank/DDBJ databases">
        <title>Centuries of genome instability and evolution in soft-shell clam transmissible cancer (bioRxiv).</title>
        <authorList>
            <person name="Hart S.F.M."/>
            <person name="Yonemitsu M.A."/>
            <person name="Giersch R.M."/>
            <person name="Beal B.F."/>
            <person name="Arriagada G."/>
            <person name="Davis B.W."/>
            <person name="Ostrander E.A."/>
            <person name="Goff S.P."/>
            <person name="Metzger M.J."/>
        </authorList>
    </citation>
    <scope>NUCLEOTIDE SEQUENCE</scope>
    <source>
        <strain evidence="1">MELC-2E11</strain>
        <tissue evidence="1">Siphon/mantle</tissue>
    </source>
</reference>